<evidence type="ECO:0000256" key="1">
    <source>
        <dbReference type="ARBA" id="ARBA00022630"/>
    </source>
</evidence>
<accession>A0A7V5NZR3</accession>
<dbReference type="InterPro" id="IPR050097">
    <property type="entry name" value="Ferredoxin-NADP_redctase_2"/>
</dbReference>
<keyword evidence="2" id="KW-0560">Oxidoreductase</keyword>
<dbReference type="InterPro" id="IPR036188">
    <property type="entry name" value="FAD/NAD-bd_sf"/>
</dbReference>
<reference evidence="3" key="1">
    <citation type="journal article" date="2020" name="mSystems">
        <title>Genome- and Community-Level Interaction Insights into Carbon Utilization and Element Cycling Functions of Hydrothermarchaeota in Hydrothermal Sediment.</title>
        <authorList>
            <person name="Zhou Z."/>
            <person name="Liu Y."/>
            <person name="Xu W."/>
            <person name="Pan J."/>
            <person name="Luo Z.H."/>
            <person name="Li M."/>
        </authorList>
    </citation>
    <scope>NUCLEOTIDE SEQUENCE [LARGE SCALE GENOMIC DNA]</scope>
    <source>
        <strain evidence="3">HyVt-533</strain>
    </source>
</reference>
<gene>
    <name evidence="3" type="ORF">ENJ96_04095</name>
</gene>
<name>A0A7V5NZR3_9BACT</name>
<dbReference type="PRINTS" id="PR00469">
    <property type="entry name" value="PNDRDTASEII"/>
</dbReference>
<evidence type="ECO:0000256" key="2">
    <source>
        <dbReference type="ARBA" id="ARBA00023002"/>
    </source>
</evidence>
<dbReference type="Gene3D" id="3.50.50.60">
    <property type="entry name" value="FAD/NAD(P)-binding domain"/>
    <property type="match status" value="2"/>
</dbReference>
<dbReference type="EMBL" id="DROK01000123">
    <property type="protein sequence ID" value="HHI97012.1"/>
    <property type="molecule type" value="Genomic_DNA"/>
</dbReference>
<protein>
    <submittedName>
        <fullName evidence="3">Oxidoreductase</fullName>
    </submittedName>
</protein>
<dbReference type="GO" id="GO:0016491">
    <property type="term" value="F:oxidoreductase activity"/>
    <property type="evidence" value="ECO:0007669"/>
    <property type="project" value="UniProtKB-KW"/>
</dbReference>
<keyword evidence="1" id="KW-0285">Flavoprotein</keyword>
<sequence>MEKAKIVVVGAGPAGIAVAVEAKAAGIEPVVVLERSDKPCETIHKFYHPGKRVDAVYRKVKVDPIGICRFDTCSKEEFLELMERYIKEYDLDIRYKQEVHKIEKTNDCFRVHAGQDTVIEAPIVVIAIGIFGRPNRPPYVLPKEVRDRIFLGTQAEIPSHFKKVLVVGGGDSAAETACYLADQGAQVYLSYRRPQFFRINETNLAELNKRVEEGKITLLMPTDIEGVEPAENGVQVNFKDGQKMVFDAIFYCLGGSTPENFLRSAGIEVEGKRPKVDEYYETNVPGIFLAGDLVFEKGSIMAAFNSAHKVVEGIKKRYQEKLARGC</sequence>
<dbReference type="SUPFAM" id="SSF51905">
    <property type="entry name" value="FAD/NAD(P)-binding domain"/>
    <property type="match status" value="1"/>
</dbReference>
<comment type="caution">
    <text evidence="3">The sequence shown here is derived from an EMBL/GenBank/DDBJ whole genome shotgun (WGS) entry which is preliminary data.</text>
</comment>
<dbReference type="Pfam" id="PF13738">
    <property type="entry name" value="Pyr_redox_3"/>
    <property type="match status" value="1"/>
</dbReference>
<proteinExistence type="predicted"/>
<evidence type="ECO:0000313" key="3">
    <source>
        <dbReference type="EMBL" id="HHI97012.1"/>
    </source>
</evidence>
<organism evidence="3">
    <name type="scientific">Thermodesulfatator atlanticus</name>
    <dbReference type="NCBI Taxonomy" id="501497"/>
    <lineage>
        <taxon>Bacteria</taxon>
        <taxon>Pseudomonadati</taxon>
        <taxon>Thermodesulfobacteriota</taxon>
        <taxon>Thermodesulfobacteria</taxon>
        <taxon>Thermodesulfobacteriales</taxon>
        <taxon>Thermodesulfatatoraceae</taxon>
        <taxon>Thermodesulfatator</taxon>
    </lineage>
</organism>
<dbReference type="PANTHER" id="PTHR48105">
    <property type="entry name" value="THIOREDOXIN REDUCTASE 1-RELATED-RELATED"/>
    <property type="match status" value="1"/>
</dbReference>
<dbReference type="PRINTS" id="PR00368">
    <property type="entry name" value="FADPNR"/>
</dbReference>
<dbReference type="Proteomes" id="UP000886101">
    <property type="component" value="Unassembled WGS sequence"/>
</dbReference>
<dbReference type="AlphaFoldDB" id="A0A7V5NZR3"/>